<dbReference type="RefSeq" id="WP_153534410.1">
    <property type="nucleotide sequence ID" value="NZ_WEGH01000002.1"/>
</dbReference>
<evidence type="ECO:0000313" key="2">
    <source>
        <dbReference type="EMBL" id="MQY06022.1"/>
    </source>
</evidence>
<keyword evidence="3" id="KW-1185">Reference proteome</keyword>
<reference evidence="2 3" key="1">
    <citation type="submission" date="2019-10" db="EMBL/GenBank/DDBJ databases">
        <title>Actinomadura rubteroloni sp. nov. and Actinomadura macrotermitis sp. nov., isolated from the gut of fungus growing-termite Macrotermes natalensis.</title>
        <authorList>
            <person name="Benndorf R."/>
            <person name="Martin K."/>
            <person name="Kuefner M."/>
            <person name="De Beer W."/>
            <person name="Kaster A.-K."/>
            <person name="Vollmers J."/>
            <person name="Poulsen M."/>
            <person name="Beemelmanns C."/>
        </authorList>
    </citation>
    <scope>NUCLEOTIDE SEQUENCE [LARGE SCALE GENOMIC DNA]</scope>
    <source>
        <strain evidence="2 3">RB68</strain>
    </source>
</reference>
<organism evidence="2 3">
    <name type="scientific">Actinomadura macrotermitis</name>
    <dbReference type="NCBI Taxonomy" id="2585200"/>
    <lineage>
        <taxon>Bacteria</taxon>
        <taxon>Bacillati</taxon>
        <taxon>Actinomycetota</taxon>
        <taxon>Actinomycetes</taxon>
        <taxon>Streptosporangiales</taxon>
        <taxon>Thermomonosporaceae</taxon>
        <taxon>Actinomadura</taxon>
    </lineage>
</organism>
<protein>
    <recommendedName>
        <fullName evidence="4">Lipoprotein</fullName>
    </recommendedName>
</protein>
<sequence>MKRAWWLPLTGLLLLTGCGETGKPKTAPSPSPSASASAPAGAAPSASATAQASAPAGAPRGPYAGQKVQGVLKAGDTPSRPLYAPAKIVITDPGEYDIVRTGPYTAIELAFTPKLSEFRLENVRGAVQPVSHPITRARFDEILAGVKEQGNKVEGGSYWEIEFDQDGRVAAAHRPAGPNV</sequence>
<name>A0A7K0BYT4_9ACTN</name>
<gene>
    <name evidence="2" type="ORF">ACRB68_41020</name>
</gene>
<evidence type="ECO:0008006" key="4">
    <source>
        <dbReference type="Google" id="ProtNLM"/>
    </source>
</evidence>
<comment type="caution">
    <text evidence="2">The sequence shown here is derived from an EMBL/GenBank/DDBJ whole genome shotgun (WGS) entry which is preliminary data.</text>
</comment>
<accession>A0A7K0BYT4</accession>
<proteinExistence type="predicted"/>
<dbReference type="PROSITE" id="PS51257">
    <property type="entry name" value="PROKAR_LIPOPROTEIN"/>
    <property type="match status" value="1"/>
</dbReference>
<dbReference type="AlphaFoldDB" id="A0A7K0BYT4"/>
<dbReference type="Proteomes" id="UP000487268">
    <property type="component" value="Unassembled WGS sequence"/>
</dbReference>
<evidence type="ECO:0000313" key="3">
    <source>
        <dbReference type="Proteomes" id="UP000487268"/>
    </source>
</evidence>
<feature type="region of interest" description="Disordered" evidence="1">
    <location>
        <begin position="20"/>
        <end position="62"/>
    </location>
</feature>
<evidence type="ECO:0000256" key="1">
    <source>
        <dbReference type="SAM" id="MobiDB-lite"/>
    </source>
</evidence>
<feature type="compositionally biased region" description="Low complexity" evidence="1">
    <location>
        <begin position="32"/>
        <end position="62"/>
    </location>
</feature>
<dbReference type="EMBL" id="WEGH01000002">
    <property type="protein sequence ID" value="MQY06022.1"/>
    <property type="molecule type" value="Genomic_DNA"/>
</dbReference>